<keyword evidence="3" id="KW-1185">Reference proteome</keyword>
<protein>
    <recommendedName>
        <fullName evidence="4">Flagellar FliJ protein</fullName>
    </recommendedName>
</protein>
<organism evidence="2 3">
    <name type="scientific">Teichococcus globiformis</name>
    <dbReference type="NCBI Taxonomy" id="2307229"/>
    <lineage>
        <taxon>Bacteria</taxon>
        <taxon>Pseudomonadati</taxon>
        <taxon>Pseudomonadota</taxon>
        <taxon>Alphaproteobacteria</taxon>
        <taxon>Acetobacterales</taxon>
        <taxon>Roseomonadaceae</taxon>
        <taxon>Roseomonas</taxon>
    </lineage>
</organism>
<evidence type="ECO:0000256" key="1">
    <source>
        <dbReference type="SAM" id="MobiDB-lite"/>
    </source>
</evidence>
<name>A0ABV7G544_9PROT</name>
<gene>
    <name evidence="2" type="ORF">ACFOD4_13825</name>
</gene>
<proteinExistence type="predicted"/>
<dbReference type="RefSeq" id="WP_379597294.1">
    <property type="nucleotide sequence ID" value="NZ_JBHRTN010000014.1"/>
</dbReference>
<accession>A0ABV7G544</accession>
<dbReference type="EMBL" id="JBHRTN010000014">
    <property type="protein sequence ID" value="MFC3126142.1"/>
    <property type="molecule type" value="Genomic_DNA"/>
</dbReference>
<dbReference type="Proteomes" id="UP001595593">
    <property type="component" value="Unassembled WGS sequence"/>
</dbReference>
<sequence length="136" mass="15200">MQALPLLIRLARRQADARRVALSEAELAVREAGQRLATHEALTAAETARASGNASEMAAWVHWSRRSARETRQLDHAYAVLAAREAEIRAALTEDFAETKRLEIALEARRREAAKHAARKTEKLAEDVELRRPRAG</sequence>
<evidence type="ECO:0008006" key="4">
    <source>
        <dbReference type="Google" id="ProtNLM"/>
    </source>
</evidence>
<reference evidence="3" key="1">
    <citation type="journal article" date="2019" name="Int. J. Syst. Evol. Microbiol.">
        <title>The Global Catalogue of Microorganisms (GCM) 10K type strain sequencing project: providing services to taxonomists for standard genome sequencing and annotation.</title>
        <authorList>
            <consortium name="The Broad Institute Genomics Platform"/>
            <consortium name="The Broad Institute Genome Sequencing Center for Infectious Disease"/>
            <person name="Wu L."/>
            <person name="Ma J."/>
        </authorList>
    </citation>
    <scope>NUCLEOTIDE SEQUENCE [LARGE SCALE GENOMIC DNA]</scope>
    <source>
        <strain evidence="3">KCTC 52094</strain>
    </source>
</reference>
<evidence type="ECO:0000313" key="3">
    <source>
        <dbReference type="Proteomes" id="UP001595593"/>
    </source>
</evidence>
<comment type="caution">
    <text evidence="2">The sequence shown here is derived from an EMBL/GenBank/DDBJ whole genome shotgun (WGS) entry which is preliminary data.</text>
</comment>
<evidence type="ECO:0000313" key="2">
    <source>
        <dbReference type="EMBL" id="MFC3126142.1"/>
    </source>
</evidence>
<feature type="region of interest" description="Disordered" evidence="1">
    <location>
        <begin position="115"/>
        <end position="136"/>
    </location>
</feature>